<dbReference type="HOGENOM" id="CLU_2019536_0_0_1"/>
<protein>
    <recommendedName>
        <fullName evidence="3">Chitin-binding type-4 domain-containing protein</fullName>
    </recommendedName>
</protein>
<accession>A0A0D3KZ37</accession>
<dbReference type="KEGG" id="ehx:EMIHUDRAFT_222071"/>
<reference evidence="2" key="1">
    <citation type="journal article" date="2013" name="Nature">
        <title>Pan genome of the phytoplankton Emiliania underpins its global distribution.</title>
        <authorList>
            <person name="Read B.A."/>
            <person name="Kegel J."/>
            <person name="Klute M.J."/>
            <person name="Kuo A."/>
            <person name="Lefebvre S.C."/>
            <person name="Maumus F."/>
            <person name="Mayer C."/>
            <person name="Miller J."/>
            <person name="Monier A."/>
            <person name="Salamov A."/>
            <person name="Young J."/>
            <person name="Aguilar M."/>
            <person name="Claverie J.M."/>
            <person name="Frickenhaus S."/>
            <person name="Gonzalez K."/>
            <person name="Herman E.K."/>
            <person name="Lin Y.C."/>
            <person name="Napier J."/>
            <person name="Ogata H."/>
            <person name="Sarno A.F."/>
            <person name="Shmutz J."/>
            <person name="Schroeder D."/>
            <person name="de Vargas C."/>
            <person name="Verret F."/>
            <person name="von Dassow P."/>
            <person name="Valentin K."/>
            <person name="Van de Peer Y."/>
            <person name="Wheeler G."/>
            <person name="Dacks J.B."/>
            <person name="Delwiche C.F."/>
            <person name="Dyhrman S.T."/>
            <person name="Glockner G."/>
            <person name="John U."/>
            <person name="Richards T."/>
            <person name="Worden A.Z."/>
            <person name="Zhang X."/>
            <person name="Grigoriev I.V."/>
            <person name="Allen A.E."/>
            <person name="Bidle K."/>
            <person name="Borodovsky M."/>
            <person name="Bowler C."/>
            <person name="Brownlee C."/>
            <person name="Cock J.M."/>
            <person name="Elias M."/>
            <person name="Gladyshev V.N."/>
            <person name="Groth M."/>
            <person name="Guda C."/>
            <person name="Hadaegh A."/>
            <person name="Iglesias-Rodriguez M.D."/>
            <person name="Jenkins J."/>
            <person name="Jones B.M."/>
            <person name="Lawson T."/>
            <person name="Leese F."/>
            <person name="Lindquist E."/>
            <person name="Lobanov A."/>
            <person name="Lomsadze A."/>
            <person name="Malik S.B."/>
            <person name="Marsh M.E."/>
            <person name="Mackinder L."/>
            <person name="Mock T."/>
            <person name="Mueller-Roeber B."/>
            <person name="Pagarete A."/>
            <person name="Parker M."/>
            <person name="Probert I."/>
            <person name="Quesneville H."/>
            <person name="Raines C."/>
            <person name="Rensing S.A."/>
            <person name="Riano-Pachon D.M."/>
            <person name="Richier S."/>
            <person name="Rokitta S."/>
            <person name="Shiraiwa Y."/>
            <person name="Soanes D.M."/>
            <person name="van der Giezen M."/>
            <person name="Wahlund T.M."/>
            <person name="Williams B."/>
            <person name="Wilson W."/>
            <person name="Wolfe G."/>
            <person name="Wurch L.L."/>
        </authorList>
    </citation>
    <scope>NUCLEOTIDE SEQUENCE</scope>
</reference>
<evidence type="ECO:0000313" key="1">
    <source>
        <dbReference type="EnsemblProtists" id="EOD41022"/>
    </source>
</evidence>
<evidence type="ECO:0008006" key="3">
    <source>
        <dbReference type="Google" id="ProtNLM"/>
    </source>
</evidence>
<sequence>MPPPTPPPVTCACAYCAPGTTPARSQWREAGGGAAAARLAREDAWAWEAAEEAEDPPPRCPTGTQFAVPADDLYGYGDLPPVLVTDLLRVPAGLRGDFVLSWRWDCEQTDQVWSTCADVTIVA</sequence>
<dbReference type="GeneID" id="17286292"/>
<dbReference type="RefSeq" id="XP_005793451.1">
    <property type="nucleotide sequence ID" value="XM_005793394.1"/>
</dbReference>
<dbReference type="Proteomes" id="UP000013827">
    <property type="component" value="Unassembled WGS sequence"/>
</dbReference>
<name>A0A0D3KZ37_EMIH1</name>
<organism evidence="1 2">
    <name type="scientific">Emiliania huxleyi (strain CCMP1516)</name>
    <dbReference type="NCBI Taxonomy" id="280463"/>
    <lineage>
        <taxon>Eukaryota</taxon>
        <taxon>Haptista</taxon>
        <taxon>Haptophyta</taxon>
        <taxon>Prymnesiophyceae</taxon>
        <taxon>Isochrysidales</taxon>
        <taxon>Noelaerhabdaceae</taxon>
        <taxon>Emiliania</taxon>
    </lineage>
</organism>
<dbReference type="AlphaFoldDB" id="A0A0D3KZ37"/>
<keyword evidence="2" id="KW-1185">Reference proteome</keyword>
<evidence type="ECO:0000313" key="2">
    <source>
        <dbReference type="Proteomes" id="UP000013827"/>
    </source>
</evidence>
<reference evidence="1" key="2">
    <citation type="submission" date="2024-10" db="UniProtKB">
        <authorList>
            <consortium name="EnsemblProtists"/>
        </authorList>
    </citation>
    <scope>IDENTIFICATION</scope>
</reference>
<dbReference type="PaxDb" id="2903-EOD41022"/>
<proteinExistence type="predicted"/>
<dbReference type="EnsemblProtists" id="EOD41022">
    <property type="protein sequence ID" value="EOD41022"/>
    <property type="gene ID" value="EMIHUDRAFT_222071"/>
</dbReference>